<dbReference type="EMBL" id="JACHNA010000001">
    <property type="protein sequence ID" value="MBB4736173.1"/>
    <property type="molecule type" value="Genomic_DNA"/>
</dbReference>
<reference evidence="4 5" key="1">
    <citation type="submission" date="2020-08" db="EMBL/GenBank/DDBJ databases">
        <title>Sequencing the genomes of 1000 actinobacteria strains.</title>
        <authorList>
            <person name="Klenk H.-P."/>
        </authorList>
    </citation>
    <scope>NUCLEOTIDE SEQUENCE [LARGE SCALE GENOMIC DNA]</scope>
    <source>
        <strain evidence="4 5">DSM 23974</strain>
    </source>
</reference>
<feature type="compositionally biased region" description="Basic residues" evidence="1">
    <location>
        <begin position="9"/>
        <end position="23"/>
    </location>
</feature>
<feature type="compositionally biased region" description="Basic and acidic residues" evidence="1">
    <location>
        <begin position="320"/>
        <end position="352"/>
    </location>
</feature>
<dbReference type="RefSeq" id="WP_184241833.1">
    <property type="nucleotide sequence ID" value="NZ_JACHNA010000001.1"/>
</dbReference>
<dbReference type="AlphaFoldDB" id="A0A7W7M434"/>
<dbReference type="Proteomes" id="UP000540191">
    <property type="component" value="Unassembled WGS sequence"/>
</dbReference>
<evidence type="ECO:0000259" key="2">
    <source>
        <dbReference type="Pfam" id="PF05901"/>
    </source>
</evidence>
<protein>
    <recommendedName>
        <fullName evidence="6">DUF1524 domain-containing protein</fullName>
    </recommendedName>
</protein>
<feature type="region of interest" description="Disordered" evidence="1">
    <location>
        <begin position="1"/>
        <end position="23"/>
    </location>
</feature>
<feature type="compositionally biased region" description="Basic and acidic residues" evidence="1">
    <location>
        <begin position="281"/>
        <end position="291"/>
    </location>
</feature>
<proteinExistence type="predicted"/>
<accession>A0A7W7M434</accession>
<evidence type="ECO:0000259" key="3">
    <source>
        <dbReference type="Pfam" id="PF07510"/>
    </source>
</evidence>
<evidence type="ECO:0000256" key="1">
    <source>
        <dbReference type="SAM" id="MobiDB-lite"/>
    </source>
</evidence>
<dbReference type="Pfam" id="PF07510">
    <property type="entry name" value="GmrSD_C"/>
    <property type="match status" value="1"/>
</dbReference>
<evidence type="ECO:0008006" key="6">
    <source>
        <dbReference type="Google" id="ProtNLM"/>
    </source>
</evidence>
<feature type="region of interest" description="Disordered" evidence="1">
    <location>
        <begin position="262"/>
        <end position="352"/>
    </location>
</feature>
<gene>
    <name evidence="4" type="ORF">HDA30_001681</name>
</gene>
<feature type="domain" description="Excalibur calcium-binding" evidence="2">
    <location>
        <begin position="314"/>
        <end position="348"/>
    </location>
</feature>
<dbReference type="InterPro" id="IPR011089">
    <property type="entry name" value="GmrSD_C"/>
</dbReference>
<evidence type="ECO:0000313" key="5">
    <source>
        <dbReference type="Proteomes" id="UP000540191"/>
    </source>
</evidence>
<dbReference type="InterPro" id="IPR008613">
    <property type="entry name" value="Excalibur_Ca-bd_domain"/>
</dbReference>
<dbReference type="Pfam" id="PF05901">
    <property type="entry name" value="Excalibur"/>
    <property type="match status" value="1"/>
</dbReference>
<dbReference type="PANTHER" id="PTHR24094:SF15">
    <property type="entry name" value="AMP-DEPENDENT SYNTHETASE_LIGASE DOMAIN-CONTAINING PROTEIN-RELATED"/>
    <property type="match status" value="1"/>
</dbReference>
<organism evidence="4 5">
    <name type="scientific">Micrococcus cohnii</name>
    <dbReference type="NCBI Taxonomy" id="993416"/>
    <lineage>
        <taxon>Bacteria</taxon>
        <taxon>Bacillati</taxon>
        <taxon>Actinomycetota</taxon>
        <taxon>Actinomycetes</taxon>
        <taxon>Micrococcales</taxon>
        <taxon>Micrococcaceae</taxon>
        <taxon>Micrococcus</taxon>
    </lineage>
</organism>
<name>A0A7W7M434_9MICC</name>
<sequence>MPSTPAPPLHRRPRRGRPHRGRRGAPVFLVGLALAVTLTGCDVVVGALEDGVRGTIADARQTAPGSGVQPLREADAAQVLAGLPVRGADDRPASRYDREAQFGDGWADLDGDGCDTRNEILAADLDEVERATDDDCTVAFGLLHDPYTLRVVTHASGPQPAGDPFRGVQIDHVVALSDAWASGADRLSQRERLALANDPANLLAVSGPANQSKSDRSADAWSPENADYACALTARQIGVKDAYGLSVTRAEKRAMAETLAQCPGHRTPGEDDRAWFGGTQRPDDGAFRQRGQEPSAGPDSAAGSGEDEDEEALTCAQVWDRLDRPAREGQDEEYRAKSDGDGDGESCERDPR</sequence>
<comment type="caution">
    <text evidence="4">The sequence shown here is derived from an EMBL/GenBank/DDBJ whole genome shotgun (WGS) entry which is preliminary data.</text>
</comment>
<evidence type="ECO:0000313" key="4">
    <source>
        <dbReference type="EMBL" id="MBB4736173.1"/>
    </source>
</evidence>
<keyword evidence="5" id="KW-1185">Reference proteome</keyword>
<dbReference type="PANTHER" id="PTHR24094">
    <property type="entry name" value="SECRETED PROTEIN"/>
    <property type="match status" value="1"/>
</dbReference>
<feature type="domain" description="GmrSD restriction endonucleases C-terminal" evidence="3">
    <location>
        <begin position="116"/>
        <end position="257"/>
    </location>
</feature>